<proteinExistence type="predicted"/>
<feature type="transmembrane region" description="Helical" evidence="1">
    <location>
        <begin position="713"/>
        <end position="734"/>
    </location>
</feature>
<dbReference type="AlphaFoldDB" id="A0A0S4J041"/>
<keyword evidence="1" id="KW-0812">Transmembrane</keyword>
<dbReference type="EMBL" id="CYKH01000935">
    <property type="protein sequence ID" value="CUG69588.1"/>
    <property type="molecule type" value="Genomic_DNA"/>
</dbReference>
<dbReference type="VEuPathDB" id="TriTrypDB:BSAL_83420"/>
<sequence length="740" mass="78324">MTIPCNADSFMLFSYNDYTIRDCTRPGGSPFLFLGTSPNASALIDVSITVLNGAVIPQLFSNTIARLENVSVLISGARVGPYHRVITAPTQSPSLSIVTVYSAAFEPFVAKNISMIVHNITVVINTSTPVHDWNVDIHGDFLLSLPLGGPAEVNGLLVNVTDSVIVLHFDGHPLYRNLGIVAVDFQSARSKLAHVSIYVAFSTISIVVDMALTNFTREMSPCHFHFVCRLSGCSASKISYAAHDNSLLRMEYTMPGYGNAAPDAIHWLVDSAGIFATRDFSDISAIAFDLHNTSASVSCDCRTRCGFLTSGERGLLSAAVFLINSINVDDAVTQNVTAQISLASLSISAPMDAYAVLVSFLLNVSTVSVTIANANVSILGAGLYIGGEARTDSVVGFIKIKFGSRIMAALSHIAQSVVHESGGCASATASMLTFTGNFSKIIATLHQVSLNAQSVRGVVVPSDLVPGLVTFAVVTTLASLITLAPYSLIPTYYYYVDIIINSSTIEAAHVTNALPGTSYATVASMVSAFSVVTPVASSSVTLLGVRVVRRRPSTVDVDPDSWIPETFSGARSNVTATVTMFNPLSFFLSSIRDPLIHAIASSIAGSGVISLVNVTVNVTLHCVVEYEVGMLPSIVDVPSLLVLPNEANFSRFYFSDSTLRIPLGSEGVGSLVAGYSKATLYETQISMKAIRASSSVLLLTKSNTLTVVLGPTLSMYLIFLDISLVAPLAVGVGASSFGRI</sequence>
<dbReference type="Proteomes" id="UP000051952">
    <property type="component" value="Unassembled WGS sequence"/>
</dbReference>
<evidence type="ECO:0000256" key="1">
    <source>
        <dbReference type="SAM" id="Phobius"/>
    </source>
</evidence>
<name>A0A0S4J041_BODSA</name>
<evidence type="ECO:0000313" key="2">
    <source>
        <dbReference type="EMBL" id="CUG69588.1"/>
    </source>
</evidence>
<keyword evidence="3" id="KW-1185">Reference proteome</keyword>
<organism evidence="2 3">
    <name type="scientific">Bodo saltans</name>
    <name type="common">Flagellated protozoan</name>
    <dbReference type="NCBI Taxonomy" id="75058"/>
    <lineage>
        <taxon>Eukaryota</taxon>
        <taxon>Discoba</taxon>
        <taxon>Euglenozoa</taxon>
        <taxon>Kinetoplastea</taxon>
        <taxon>Metakinetoplastina</taxon>
        <taxon>Eubodonida</taxon>
        <taxon>Bodonidae</taxon>
        <taxon>Bodo</taxon>
    </lineage>
</organism>
<keyword evidence="1" id="KW-1133">Transmembrane helix</keyword>
<gene>
    <name evidence="2" type="ORF">BSAL_83420</name>
</gene>
<protein>
    <submittedName>
        <fullName evidence="2">GPI-anchored surface protein, putative</fullName>
    </submittedName>
</protein>
<keyword evidence="1" id="KW-0472">Membrane</keyword>
<reference evidence="3" key="1">
    <citation type="submission" date="2015-09" db="EMBL/GenBank/DDBJ databases">
        <authorList>
            <consortium name="Pathogen Informatics"/>
        </authorList>
    </citation>
    <scope>NUCLEOTIDE SEQUENCE [LARGE SCALE GENOMIC DNA]</scope>
    <source>
        <strain evidence="3">Lake Konstanz</strain>
    </source>
</reference>
<accession>A0A0S4J041</accession>
<evidence type="ECO:0000313" key="3">
    <source>
        <dbReference type="Proteomes" id="UP000051952"/>
    </source>
</evidence>